<dbReference type="Proteomes" id="UP000045285">
    <property type="component" value="Unassembled WGS sequence"/>
</dbReference>
<dbReference type="InterPro" id="IPR001387">
    <property type="entry name" value="Cro/C1-type_HTH"/>
</dbReference>
<protein>
    <submittedName>
        <fullName evidence="2">Putative phage repressor</fullName>
    </submittedName>
</protein>
<dbReference type="Gene3D" id="1.10.260.40">
    <property type="entry name" value="lambda repressor-like DNA-binding domains"/>
    <property type="match status" value="1"/>
</dbReference>
<gene>
    <name evidence="2" type="ORF">MPL3356_60600</name>
</gene>
<keyword evidence="3" id="KW-1185">Reference proteome</keyword>
<dbReference type="SUPFAM" id="SSF47413">
    <property type="entry name" value="lambda repressor-like DNA-binding domains"/>
    <property type="match status" value="1"/>
</dbReference>
<dbReference type="SMART" id="SM00530">
    <property type="entry name" value="HTH_XRE"/>
    <property type="match status" value="1"/>
</dbReference>
<proteinExistence type="predicted"/>
<dbReference type="CDD" id="cd00093">
    <property type="entry name" value="HTH_XRE"/>
    <property type="match status" value="1"/>
</dbReference>
<name>A0A090EA87_MESPL</name>
<evidence type="ECO:0000259" key="1">
    <source>
        <dbReference type="PROSITE" id="PS50943"/>
    </source>
</evidence>
<dbReference type="PROSITE" id="PS50943">
    <property type="entry name" value="HTH_CROC1"/>
    <property type="match status" value="1"/>
</dbReference>
<accession>A0A090EA87</accession>
<evidence type="ECO:0000313" key="3">
    <source>
        <dbReference type="Proteomes" id="UP000045285"/>
    </source>
</evidence>
<feature type="domain" description="HTH cro/C1-type" evidence="1">
    <location>
        <begin position="31"/>
        <end position="74"/>
    </location>
</feature>
<dbReference type="AlphaFoldDB" id="A0A090EA87"/>
<dbReference type="Pfam" id="PF01381">
    <property type="entry name" value="HTH_3"/>
    <property type="match status" value="1"/>
</dbReference>
<dbReference type="InterPro" id="IPR010982">
    <property type="entry name" value="Lambda_DNA-bd_dom_sf"/>
</dbReference>
<reference evidence="3" key="1">
    <citation type="submission" date="2014-08" db="EMBL/GenBank/DDBJ databases">
        <authorList>
            <person name="Moulin L."/>
        </authorList>
    </citation>
    <scope>NUCLEOTIDE SEQUENCE [LARGE SCALE GENOMIC DNA]</scope>
</reference>
<dbReference type="EMBL" id="CCMZ01000056">
    <property type="protein sequence ID" value="CDX26879.1"/>
    <property type="molecule type" value="Genomic_DNA"/>
</dbReference>
<dbReference type="GO" id="GO:0003677">
    <property type="term" value="F:DNA binding"/>
    <property type="evidence" value="ECO:0007669"/>
    <property type="project" value="InterPro"/>
</dbReference>
<sequence>MTKQPRKPTAAAIELGKRIRQLRVEILEMESQQAFADLLGVTRGAVGNWELGQGIKFENVQLIALKTDCSLEWLTLNRGVPYPVRGIDHDISQLPQEDQDDLIPDIKAMVNRRLEKYKNR</sequence>
<organism evidence="2 3">
    <name type="scientific">Mesorhizobium plurifarium</name>
    <dbReference type="NCBI Taxonomy" id="69974"/>
    <lineage>
        <taxon>Bacteria</taxon>
        <taxon>Pseudomonadati</taxon>
        <taxon>Pseudomonadota</taxon>
        <taxon>Alphaproteobacteria</taxon>
        <taxon>Hyphomicrobiales</taxon>
        <taxon>Phyllobacteriaceae</taxon>
        <taxon>Mesorhizobium</taxon>
    </lineage>
</organism>
<evidence type="ECO:0000313" key="2">
    <source>
        <dbReference type="EMBL" id="CDX26879.1"/>
    </source>
</evidence>